<comment type="subcellular location">
    <subcellularLocation>
        <location evidence="11">Cytoplasm</location>
    </subcellularLocation>
</comment>
<comment type="function">
    <text evidence="11">Involved in the biosynthesis of isoprenoids. Catalyzes the 1,3-allylic rearrangement of the homoallylic substrate isopentenyl (IPP) to its allylic isomer, dimethylallyl diphosphate (DMAPP).</text>
</comment>
<keyword evidence="9 11" id="KW-0413">Isomerase</keyword>
<dbReference type="GO" id="GO:0000287">
    <property type="term" value="F:magnesium ion binding"/>
    <property type="evidence" value="ECO:0007669"/>
    <property type="project" value="UniProtKB-UniRule"/>
</dbReference>
<dbReference type="InterPro" id="IPR011179">
    <property type="entry name" value="IPdP_isomerase"/>
</dbReference>
<dbReference type="GO" id="GO:0004452">
    <property type="term" value="F:isopentenyl-diphosphate delta-isomerase activity"/>
    <property type="evidence" value="ECO:0007669"/>
    <property type="project" value="UniProtKB-UniRule"/>
</dbReference>
<dbReference type="OrthoDB" id="9795032at2"/>
<evidence type="ECO:0000256" key="2">
    <source>
        <dbReference type="ARBA" id="ARBA00022490"/>
    </source>
</evidence>
<evidence type="ECO:0000256" key="11">
    <source>
        <dbReference type="HAMAP-Rule" id="MF_00354"/>
    </source>
</evidence>
<dbReference type="EC" id="5.3.3.2" evidence="11"/>
<evidence type="ECO:0000256" key="9">
    <source>
        <dbReference type="ARBA" id="ARBA00023235"/>
    </source>
</evidence>
<evidence type="ECO:0000256" key="6">
    <source>
        <dbReference type="ARBA" id="ARBA00022842"/>
    </source>
</evidence>
<dbReference type="InterPro" id="IPR000262">
    <property type="entry name" value="FMN-dep_DH"/>
</dbReference>
<evidence type="ECO:0000259" key="12">
    <source>
        <dbReference type="Pfam" id="PF01070"/>
    </source>
</evidence>
<evidence type="ECO:0000256" key="3">
    <source>
        <dbReference type="ARBA" id="ARBA00022630"/>
    </source>
</evidence>
<feature type="binding site" evidence="11">
    <location>
        <position position="124"/>
    </location>
    <ligand>
        <name>FMN</name>
        <dbReference type="ChEBI" id="CHEBI:58210"/>
    </ligand>
</feature>
<comment type="caution">
    <text evidence="11">Lacks conserved residue(s) required for the propagation of feature annotation.</text>
</comment>
<keyword evidence="7 11" id="KW-0521">NADP</keyword>
<keyword evidence="5 11" id="KW-0479">Metal-binding</keyword>
<feature type="binding site" evidence="11">
    <location>
        <position position="191"/>
    </location>
    <ligand>
        <name>FMN</name>
        <dbReference type="ChEBI" id="CHEBI:58210"/>
    </ligand>
</feature>
<dbReference type="HAMAP" id="MF_00354">
    <property type="entry name" value="Idi_2"/>
    <property type="match status" value="1"/>
</dbReference>
<evidence type="ECO:0000313" key="14">
    <source>
        <dbReference type="Proteomes" id="UP000254572"/>
    </source>
</evidence>
<feature type="binding site" evidence="11">
    <location>
        <begin position="270"/>
        <end position="272"/>
    </location>
    <ligand>
        <name>FMN</name>
        <dbReference type="ChEBI" id="CHEBI:58210"/>
    </ligand>
</feature>
<keyword evidence="14" id="KW-1185">Reference proteome</keyword>
<comment type="cofactor">
    <cofactor evidence="11">
        <name>NADPH</name>
        <dbReference type="ChEBI" id="CHEBI:57783"/>
    </cofactor>
</comment>
<feature type="binding site" evidence="11">
    <location>
        <position position="221"/>
    </location>
    <ligand>
        <name>FMN</name>
        <dbReference type="ChEBI" id="CHEBI:58210"/>
    </ligand>
</feature>
<dbReference type="RefSeq" id="WP_115612532.1">
    <property type="nucleotide sequence ID" value="NZ_JBHLZC010000001.1"/>
</dbReference>
<dbReference type="Gene3D" id="3.20.20.70">
    <property type="entry name" value="Aldolase class I"/>
    <property type="match status" value="1"/>
</dbReference>
<keyword evidence="8 11" id="KW-0414">Isoprene biosynthesis</keyword>
<comment type="catalytic activity">
    <reaction evidence="11">
        <text>isopentenyl diphosphate = dimethylallyl diphosphate</text>
        <dbReference type="Rhea" id="RHEA:23284"/>
        <dbReference type="ChEBI" id="CHEBI:57623"/>
        <dbReference type="ChEBI" id="CHEBI:128769"/>
        <dbReference type="EC" id="5.3.3.2"/>
    </reaction>
</comment>
<comment type="similarity">
    <text evidence="11">Belongs to the IPP isomerase type 2 family.</text>
</comment>
<comment type="subunit">
    <text evidence="10 11">Homooctamer. Dimer of tetramers.</text>
</comment>
<feature type="binding site" evidence="11">
    <location>
        <begin position="7"/>
        <end position="8"/>
    </location>
    <ligand>
        <name>substrate</name>
    </ligand>
</feature>
<dbReference type="PIRSF" id="PIRSF003314">
    <property type="entry name" value="IPP_isomerase"/>
    <property type="match status" value="1"/>
</dbReference>
<dbReference type="PANTHER" id="PTHR43665:SF1">
    <property type="entry name" value="ISOPENTENYL-DIPHOSPHATE DELTA-ISOMERASE"/>
    <property type="match status" value="1"/>
</dbReference>
<dbReference type="PANTHER" id="PTHR43665">
    <property type="entry name" value="ISOPENTENYL-DIPHOSPHATE DELTA-ISOMERASE"/>
    <property type="match status" value="1"/>
</dbReference>
<dbReference type="InterPro" id="IPR013785">
    <property type="entry name" value="Aldolase_TIM"/>
</dbReference>
<gene>
    <name evidence="11 13" type="primary">fni</name>
    <name evidence="13" type="ORF">NCTC13294_02446</name>
</gene>
<reference evidence="13 14" key="1">
    <citation type="submission" date="2018-06" db="EMBL/GenBank/DDBJ databases">
        <authorList>
            <consortium name="Pathogen Informatics"/>
            <person name="Doyle S."/>
        </authorList>
    </citation>
    <scope>NUCLEOTIDE SEQUENCE [LARGE SCALE GENOMIC DNA]</scope>
    <source>
        <strain evidence="13 14">NCTC13294</strain>
    </source>
</reference>
<feature type="binding site" evidence="11">
    <location>
        <begin position="65"/>
        <end position="67"/>
    </location>
    <ligand>
        <name>FMN</name>
        <dbReference type="ChEBI" id="CHEBI:58210"/>
    </ligand>
</feature>
<keyword evidence="2 11" id="KW-0963">Cytoplasm</keyword>
<evidence type="ECO:0000256" key="1">
    <source>
        <dbReference type="ARBA" id="ARBA00001917"/>
    </source>
</evidence>
<dbReference type="EMBL" id="UFUW01000001">
    <property type="protein sequence ID" value="SUX25471.1"/>
    <property type="molecule type" value="Genomic_DNA"/>
</dbReference>
<evidence type="ECO:0000256" key="5">
    <source>
        <dbReference type="ARBA" id="ARBA00022723"/>
    </source>
</evidence>
<feature type="binding site" evidence="11">
    <location>
        <position position="64"/>
    </location>
    <ligand>
        <name>FMN</name>
        <dbReference type="ChEBI" id="CHEBI:58210"/>
    </ligand>
</feature>
<dbReference type="CDD" id="cd02811">
    <property type="entry name" value="IDI-2_FMN"/>
    <property type="match status" value="1"/>
</dbReference>
<dbReference type="GO" id="GO:0070402">
    <property type="term" value="F:NADPH binding"/>
    <property type="evidence" value="ECO:0007669"/>
    <property type="project" value="UniProtKB-UniRule"/>
</dbReference>
<evidence type="ECO:0000256" key="8">
    <source>
        <dbReference type="ARBA" id="ARBA00023229"/>
    </source>
</evidence>
<organism evidence="13 14">
    <name type="scientific">Cardiobacterium valvarum</name>
    <dbReference type="NCBI Taxonomy" id="194702"/>
    <lineage>
        <taxon>Bacteria</taxon>
        <taxon>Pseudomonadati</taxon>
        <taxon>Pseudomonadota</taxon>
        <taxon>Gammaproteobacteria</taxon>
        <taxon>Cardiobacteriales</taxon>
        <taxon>Cardiobacteriaceae</taxon>
        <taxon>Cardiobacterium</taxon>
    </lineage>
</organism>
<dbReference type="SUPFAM" id="SSF51395">
    <property type="entry name" value="FMN-linked oxidoreductases"/>
    <property type="match status" value="1"/>
</dbReference>
<evidence type="ECO:0000256" key="4">
    <source>
        <dbReference type="ARBA" id="ARBA00022643"/>
    </source>
</evidence>
<feature type="binding site" evidence="11">
    <location>
        <position position="159"/>
    </location>
    <ligand>
        <name>substrate</name>
    </ligand>
</feature>
<feature type="binding site" evidence="11">
    <location>
        <position position="96"/>
    </location>
    <ligand>
        <name>FMN</name>
        <dbReference type="ChEBI" id="CHEBI:58210"/>
    </ligand>
</feature>
<name>A0A381EEP2_9GAMM</name>
<evidence type="ECO:0000256" key="7">
    <source>
        <dbReference type="ARBA" id="ARBA00022857"/>
    </source>
</evidence>
<accession>A0A381EEP2</accession>
<feature type="domain" description="FMN-dependent dehydrogenase" evidence="12">
    <location>
        <begin position="175"/>
        <end position="334"/>
    </location>
</feature>
<keyword evidence="3 11" id="KW-0285">Flavoprotein</keyword>
<dbReference type="GO" id="GO:0008299">
    <property type="term" value="P:isoprenoid biosynthetic process"/>
    <property type="evidence" value="ECO:0007669"/>
    <property type="project" value="UniProtKB-UniRule"/>
</dbReference>
<dbReference type="NCBIfam" id="TIGR02151">
    <property type="entry name" value="IPP_isom_2"/>
    <property type="match status" value="1"/>
</dbReference>
<feature type="binding site" evidence="11">
    <location>
        <begin position="291"/>
        <end position="292"/>
    </location>
    <ligand>
        <name>FMN</name>
        <dbReference type="ChEBI" id="CHEBI:58210"/>
    </ligand>
</feature>
<evidence type="ECO:0000313" key="13">
    <source>
        <dbReference type="EMBL" id="SUX25471.1"/>
    </source>
</evidence>
<sequence length="341" mass="36576">MSTIGRRKREHLDALAQDPAIERGGSGFAALRLTHRALPELALADIDIRCTFLGKTLRLPLLISSMTGGDDPEIQRINHNLAAAAETCGVAMAVGSQRVQFSEVAAEASFRLRDIAPDAVLIANLGAVQLNYGFDSSHARRAVETLAADGLYLHLNPLQEAVQPEGDTDYRDLTAKIATIVRETPVPVLLKEVGSGLSPADITLGKQAGVRYYDLAGRGGTSWSRIEHHRRRDPADTLGLTFQDWGLSTVEALRLNRAAHPDVTLIASGGIRSGIDMAKAILLGAELCGIAAPFLAAAQESTAAVIAAIRRLEREYRTALFLLGCRDNAALRDNHALLLSP</sequence>
<dbReference type="GO" id="GO:0016491">
    <property type="term" value="F:oxidoreductase activity"/>
    <property type="evidence" value="ECO:0007669"/>
    <property type="project" value="InterPro"/>
</dbReference>
<evidence type="ECO:0000256" key="10">
    <source>
        <dbReference type="ARBA" id="ARBA00025810"/>
    </source>
</evidence>
<dbReference type="GO" id="GO:0005737">
    <property type="term" value="C:cytoplasm"/>
    <property type="evidence" value="ECO:0007669"/>
    <property type="project" value="UniProtKB-SubCell"/>
</dbReference>
<dbReference type="Pfam" id="PF01070">
    <property type="entry name" value="FMN_dh"/>
    <property type="match status" value="1"/>
</dbReference>
<keyword evidence="6 11" id="KW-0460">Magnesium</keyword>
<keyword evidence="4 11" id="KW-0288">FMN</keyword>
<dbReference type="GO" id="GO:0010181">
    <property type="term" value="F:FMN binding"/>
    <property type="evidence" value="ECO:0007669"/>
    <property type="project" value="UniProtKB-UniRule"/>
</dbReference>
<feature type="binding site" evidence="11">
    <location>
        <position position="160"/>
    </location>
    <ligand>
        <name>Mg(2+)</name>
        <dbReference type="ChEBI" id="CHEBI:18420"/>
    </ligand>
</feature>
<comment type="cofactor">
    <cofactor evidence="1 11">
        <name>FMN</name>
        <dbReference type="ChEBI" id="CHEBI:58210"/>
    </cofactor>
</comment>
<feature type="binding site" evidence="11">
    <location>
        <begin position="96"/>
        <end position="98"/>
    </location>
    <ligand>
        <name>substrate</name>
    </ligand>
</feature>
<dbReference type="AlphaFoldDB" id="A0A381EEP2"/>
<protein>
    <recommendedName>
        <fullName evidence="11">Isopentenyl-diphosphate delta-isomerase</fullName>
        <shortName evidence="11">IPP isomerase</shortName>
        <ecNumber evidence="11">5.3.3.2</ecNumber>
    </recommendedName>
    <alternativeName>
        <fullName evidence="11">Isopentenyl diphosphate:dimethylallyl diphosphate isomerase</fullName>
    </alternativeName>
    <alternativeName>
        <fullName evidence="11">Isopentenyl pyrophosphate isomerase</fullName>
    </alternativeName>
    <alternativeName>
        <fullName evidence="11">Type 2 isopentenyl diphosphate isomerase</fullName>
        <shortName evidence="11">IDI-2</shortName>
    </alternativeName>
</protein>
<dbReference type="Proteomes" id="UP000254572">
    <property type="component" value="Unassembled WGS sequence"/>
</dbReference>
<comment type="cofactor">
    <cofactor evidence="11">
        <name>Mg(2+)</name>
        <dbReference type="ChEBI" id="CHEBI:18420"/>
    </cofactor>
</comment>
<proteinExistence type="inferred from homology"/>